<feature type="region of interest" description="Disordered" evidence="1">
    <location>
        <begin position="602"/>
        <end position="884"/>
    </location>
</feature>
<proteinExistence type="predicted"/>
<dbReference type="Proteomes" id="UP000053095">
    <property type="component" value="Unassembled WGS sequence"/>
</dbReference>
<name>A0A478EBY1_TALPI</name>
<feature type="compositionally biased region" description="Low complexity" evidence="1">
    <location>
        <begin position="53"/>
        <end position="66"/>
    </location>
</feature>
<feature type="compositionally biased region" description="Acidic residues" evidence="1">
    <location>
        <begin position="645"/>
        <end position="661"/>
    </location>
</feature>
<feature type="compositionally biased region" description="Low complexity" evidence="1">
    <location>
        <begin position="209"/>
        <end position="221"/>
    </location>
</feature>
<reference evidence="3" key="1">
    <citation type="journal article" date="2015" name="Genome Announc.">
        <title>Draft genome sequence of Talaromyces cellulolyticus strain Y-94, a source of lignocellulosic biomass-degrading enzymes.</title>
        <authorList>
            <person name="Fujii T."/>
            <person name="Koike H."/>
            <person name="Sawayama S."/>
            <person name="Yano S."/>
            <person name="Inoue H."/>
        </authorList>
    </citation>
    <scope>NUCLEOTIDE SEQUENCE [LARGE SCALE GENOMIC DNA]</scope>
    <source>
        <strain evidence="3">Y-94</strain>
    </source>
</reference>
<evidence type="ECO:0000256" key="1">
    <source>
        <dbReference type="SAM" id="MobiDB-lite"/>
    </source>
</evidence>
<feature type="compositionally biased region" description="Low complexity" evidence="1">
    <location>
        <begin position="139"/>
        <end position="148"/>
    </location>
</feature>
<feature type="compositionally biased region" description="Basic residues" evidence="1">
    <location>
        <begin position="308"/>
        <end position="319"/>
    </location>
</feature>
<protein>
    <recommendedName>
        <fullName evidence="4">Cell wall proline rich protein</fullName>
    </recommendedName>
</protein>
<gene>
    <name evidence="2" type="ORF">TCE0_044r17234</name>
</gene>
<feature type="region of interest" description="Disordered" evidence="1">
    <location>
        <begin position="1"/>
        <end position="126"/>
    </location>
</feature>
<feature type="compositionally biased region" description="Basic and acidic residues" evidence="1">
    <location>
        <begin position="341"/>
        <end position="354"/>
    </location>
</feature>
<feature type="compositionally biased region" description="Basic and acidic residues" evidence="1">
    <location>
        <begin position="364"/>
        <end position="377"/>
    </location>
</feature>
<feature type="compositionally biased region" description="Basic and acidic residues" evidence="1">
    <location>
        <begin position="844"/>
        <end position="861"/>
    </location>
</feature>
<dbReference type="EMBL" id="DF933840">
    <property type="protein sequence ID" value="GAM42872.1"/>
    <property type="molecule type" value="Genomic_DNA"/>
</dbReference>
<keyword evidence="3" id="KW-1185">Reference proteome</keyword>
<feature type="compositionally biased region" description="Basic residues" evidence="1">
    <location>
        <begin position="114"/>
        <end position="124"/>
    </location>
</feature>
<feature type="compositionally biased region" description="Polar residues" evidence="1">
    <location>
        <begin position="222"/>
        <end position="245"/>
    </location>
</feature>
<sequence>MDYNPDDLDGVTLHNQHPNPPFEFPPRSSTDAMRDYTPAALPAFSFNPGNIHASTPSTSTITAPRPIGHRRRPSERIGADGPPSPRMMGTSPGTAGGENTTLPPPGMSAPPRGPGRRGHAHRRSQAMSSMDLTALTLAAPPTAPPTLTVGSAPTTPADNKYDFNGQMSRPMSRSAIDLLPQPSPPASPAKQPMTLRPDFTLHDRPRPVSMISTETSSSLSTVRPNHSRVSSAAPSNKLEGSSSAETIKARPKTADAGVLMSKLSKPSEHFSEMSFLRRSSVGMGPLGLGRQSSETVDLSDTESIKEKHSSKKNKKKKKRKEEDNATFEEQKRRWNSLSTERTLDITDPSAEKWESASSFNSRSGAEDSHPRKGDGSHGKKQKKVRNWAGHIFPLKNKRTHVKRPLSRRSPTPPPILTRTNSDLGSIEVNFDEDNTVIIRTPTNPNIPKQTTQDTEEESDKAFEKAWKPRSFYEQGLENDTFSPVIDLDAALGPFNTPEMGAGRIAGSAFSQATKRMYSGGRRGEFVGPEMRYHRRAESAPEMPPFDRSALVGFPRLGSDNAMASVDVFYEEEEDAFLAEHQSPTMKDKDQADIEQANAELSSVIDEESEGDMLPSSSETLQAVQRPKSALVLSRDDGLGIQVADDAVEEDGPGDAVEEERVEEEHDTSHRQVQNKNSVEIVEADQWAHQRAPHRANHSPDLSPHMLPIEKRPCSSPLDLNSGLSQLTLPSRHASSSAFPSPDPSNMSFDGPRSATASSMTDHTTFNQSLHDQRQSSFEDVPSLSSSASTRTNPRGRFSSSFYPHSSSERRESFNALPPRSSHSNSAKRSSLVSLSRLVGASYGEKSKLSHEEKPPADETEKTRRKSNRVSRLMFWKSKDKQNDC</sequence>
<feature type="compositionally biased region" description="Pro residues" evidence="1">
    <location>
        <begin position="102"/>
        <end position="113"/>
    </location>
</feature>
<feature type="compositionally biased region" description="Low complexity" evidence="1">
    <location>
        <begin position="820"/>
        <end position="841"/>
    </location>
</feature>
<accession>A0A478EBY1</accession>
<dbReference type="AlphaFoldDB" id="A0A478EBY1"/>
<evidence type="ECO:0008006" key="4">
    <source>
        <dbReference type="Google" id="ProtNLM"/>
    </source>
</evidence>
<feature type="compositionally biased region" description="Polar residues" evidence="1">
    <location>
        <begin position="91"/>
        <end position="101"/>
    </location>
</feature>
<feature type="compositionally biased region" description="Basic residues" evidence="1">
    <location>
        <begin position="395"/>
        <end position="406"/>
    </location>
</feature>
<feature type="compositionally biased region" description="Polar residues" evidence="1">
    <location>
        <begin position="754"/>
        <end position="792"/>
    </location>
</feature>
<evidence type="ECO:0000313" key="2">
    <source>
        <dbReference type="EMBL" id="GAM42872.1"/>
    </source>
</evidence>
<feature type="compositionally biased region" description="Basic and acidic residues" evidence="1">
    <location>
        <begin position="320"/>
        <end position="332"/>
    </location>
</feature>
<organism evidence="2 3">
    <name type="scientific">Talaromyces pinophilus</name>
    <name type="common">Penicillium pinophilum</name>
    <dbReference type="NCBI Taxonomy" id="128442"/>
    <lineage>
        <taxon>Eukaryota</taxon>
        <taxon>Fungi</taxon>
        <taxon>Dikarya</taxon>
        <taxon>Ascomycota</taxon>
        <taxon>Pezizomycotina</taxon>
        <taxon>Eurotiomycetes</taxon>
        <taxon>Eurotiomycetidae</taxon>
        <taxon>Eurotiales</taxon>
        <taxon>Trichocomaceae</taxon>
        <taxon>Talaromyces</taxon>
        <taxon>Talaromyces sect. Talaromyces</taxon>
    </lineage>
</organism>
<feature type="region of interest" description="Disordered" evidence="1">
    <location>
        <begin position="139"/>
        <end position="462"/>
    </location>
</feature>
<feature type="compositionally biased region" description="Polar residues" evidence="1">
    <location>
        <begin position="717"/>
        <end position="728"/>
    </location>
</feature>
<feature type="compositionally biased region" description="Polar residues" evidence="1">
    <location>
        <begin position="440"/>
        <end position="452"/>
    </location>
</feature>
<evidence type="ECO:0000313" key="3">
    <source>
        <dbReference type="Proteomes" id="UP000053095"/>
    </source>
</evidence>